<feature type="region of interest" description="Disordered" evidence="1">
    <location>
        <begin position="13"/>
        <end position="42"/>
    </location>
</feature>
<dbReference type="Proteomes" id="UP001218188">
    <property type="component" value="Unassembled WGS sequence"/>
</dbReference>
<keyword evidence="2" id="KW-0472">Membrane</keyword>
<evidence type="ECO:0000256" key="1">
    <source>
        <dbReference type="SAM" id="MobiDB-lite"/>
    </source>
</evidence>
<keyword evidence="2" id="KW-0812">Transmembrane</keyword>
<accession>A0AAD6S9R3</accession>
<dbReference type="EMBL" id="JARJCM010000212">
    <property type="protein sequence ID" value="KAJ7022315.1"/>
    <property type="molecule type" value="Genomic_DNA"/>
</dbReference>
<feature type="region of interest" description="Disordered" evidence="1">
    <location>
        <begin position="87"/>
        <end position="184"/>
    </location>
</feature>
<feature type="compositionally biased region" description="Low complexity" evidence="1">
    <location>
        <begin position="103"/>
        <end position="123"/>
    </location>
</feature>
<dbReference type="AlphaFoldDB" id="A0AAD6S9R3"/>
<evidence type="ECO:0008006" key="5">
    <source>
        <dbReference type="Google" id="ProtNLM"/>
    </source>
</evidence>
<name>A0AAD6S9R3_9AGAR</name>
<evidence type="ECO:0000256" key="2">
    <source>
        <dbReference type="SAM" id="Phobius"/>
    </source>
</evidence>
<feature type="compositionally biased region" description="Polar residues" evidence="1">
    <location>
        <begin position="156"/>
        <end position="184"/>
    </location>
</feature>
<keyword evidence="4" id="KW-1185">Reference proteome</keyword>
<organism evidence="3 4">
    <name type="scientific">Mycena alexandri</name>
    <dbReference type="NCBI Taxonomy" id="1745969"/>
    <lineage>
        <taxon>Eukaryota</taxon>
        <taxon>Fungi</taxon>
        <taxon>Dikarya</taxon>
        <taxon>Basidiomycota</taxon>
        <taxon>Agaricomycotina</taxon>
        <taxon>Agaricomycetes</taxon>
        <taxon>Agaricomycetidae</taxon>
        <taxon>Agaricales</taxon>
        <taxon>Marasmiineae</taxon>
        <taxon>Mycenaceae</taxon>
        <taxon>Mycena</taxon>
    </lineage>
</organism>
<reference evidence="3" key="1">
    <citation type="submission" date="2023-03" db="EMBL/GenBank/DDBJ databases">
        <title>Massive genome expansion in bonnet fungi (Mycena s.s.) driven by repeated elements and novel gene families across ecological guilds.</title>
        <authorList>
            <consortium name="Lawrence Berkeley National Laboratory"/>
            <person name="Harder C.B."/>
            <person name="Miyauchi S."/>
            <person name="Viragh M."/>
            <person name="Kuo A."/>
            <person name="Thoen E."/>
            <person name="Andreopoulos B."/>
            <person name="Lu D."/>
            <person name="Skrede I."/>
            <person name="Drula E."/>
            <person name="Henrissat B."/>
            <person name="Morin E."/>
            <person name="Kohler A."/>
            <person name="Barry K."/>
            <person name="LaButti K."/>
            <person name="Morin E."/>
            <person name="Salamov A."/>
            <person name="Lipzen A."/>
            <person name="Mereny Z."/>
            <person name="Hegedus B."/>
            <person name="Baldrian P."/>
            <person name="Stursova M."/>
            <person name="Weitz H."/>
            <person name="Taylor A."/>
            <person name="Grigoriev I.V."/>
            <person name="Nagy L.G."/>
            <person name="Martin F."/>
            <person name="Kauserud H."/>
        </authorList>
    </citation>
    <scope>NUCLEOTIDE SEQUENCE</scope>
    <source>
        <strain evidence="3">CBHHK200</strain>
    </source>
</reference>
<feature type="transmembrane region" description="Helical" evidence="2">
    <location>
        <begin position="49"/>
        <end position="73"/>
    </location>
</feature>
<comment type="caution">
    <text evidence="3">The sequence shown here is derived from an EMBL/GenBank/DDBJ whole genome shotgun (WGS) entry which is preliminary data.</text>
</comment>
<sequence>MLITAAPEARTVDIPPTATSGVPASHISHSARPSPSHQLKSERQKKAPVGLIVGVAIAILAGVIGLFLVRWLFVRRARRRAAFAGQGRTLGGPAAPRSSTGKQPPVSQPQAYPAPPQAYTMPAPQLPPASERDAVELGAYPPPTQSPAPPQLPPTHTSTGSWSTPFAGAGSNTAEPGAGSSSAARQAYLAAELRAAQTQLERGGKGADTKAIKARIRALEERQQSAWALGLE</sequence>
<feature type="compositionally biased region" description="Pro residues" evidence="1">
    <location>
        <begin position="140"/>
        <end position="153"/>
    </location>
</feature>
<evidence type="ECO:0000313" key="3">
    <source>
        <dbReference type="EMBL" id="KAJ7022315.1"/>
    </source>
</evidence>
<proteinExistence type="predicted"/>
<protein>
    <recommendedName>
        <fullName evidence="5">Transmembrane protein</fullName>
    </recommendedName>
</protein>
<gene>
    <name evidence="3" type="ORF">C8F04DRAFT_1272753</name>
</gene>
<feature type="compositionally biased region" description="Polar residues" evidence="1">
    <location>
        <begin position="17"/>
        <end position="38"/>
    </location>
</feature>
<keyword evidence="2" id="KW-1133">Transmembrane helix</keyword>
<evidence type="ECO:0000313" key="4">
    <source>
        <dbReference type="Proteomes" id="UP001218188"/>
    </source>
</evidence>